<name>A0A1Y2EWS8_PROLT</name>
<dbReference type="AlphaFoldDB" id="A0A1Y2EWS8"/>
<evidence type="ECO:0000256" key="6">
    <source>
        <dbReference type="PROSITE-ProRule" id="PRU00175"/>
    </source>
</evidence>
<dbReference type="InterPro" id="IPR001841">
    <property type="entry name" value="Znf_RING"/>
</dbReference>
<dbReference type="Pfam" id="PF00498">
    <property type="entry name" value="FHA"/>
    <property type="match status" value="1"/>
</dbReference>
<evidence type="ECO:0000259" key="9">
    <source>
        <dbReference type="PROSITE" id="PS50089"/>
    </source>
</evidence>
<gene>
    <name evidence="10" type="ORF">BCR37DRAFT_341321</name>
</gene>
<dbReference type="GO" id="GO:0061630">
    <property type="term" value="F:ubiquitin protein ligase activity"/>
    <property type="evidence" value="ECO:0007669"/>
    <property type="project" value="TreeGrafter"/>
</dbReference>
<protein>
    <submittedName>
        <fullName evidence="10">SMAD/FHA domain-containing protein</fullName>
    </submittedName>
</protein>
<dbReference type="GO" id="GO:0008270">
    <property type="term" value="F:zinc ion binding"/>
    <property type="evidence" value="ECO:0007669"/>
    <property type="project" value="UniProtKB-KW"/>
</dbReference>
<dbReference type="Gene3D" id="2.60.200.20">
    <property type="match status" value="1"/>
</dbReference>
<dbReference type="Proteomes" id="UP000193685">
    <property type="component" value="Unassembled WGS sequence"/>
</dbReference>
<dbReference type="STRING" id="56484.A0A1Y2EWS8"/>
<dbReference type="GO" id="GO:0000151">
    <property type="term" value="C:ubiquitin ligase complex"/>
    <property type="evidence" value="ECO:0007669"/>
    <property type="project" value="TreeGrafter"/>
</dbReference>
<dbReference type="InterPro" id="IPR000253">
    <property type="entry name" value="FHA_dom"/>
</dbReference>
<dbReference type="SUPFAM" id="SSF57850">
    <property type="entry name" value="RING/U-box"/>
    <property type="match status" value="1"/>
</dbReference>
<dbReference type="RefSeq" id="XP_040722492.1">
    <property type="nucleotide sequence ID" value="XM_040867393.1"/>
</dbReference>
<dbReference type="PROSITE" id="PS50006">
    <property type="entry name" value="FHA_DOMAIN"/>
    <property type="match status" value="1"/>
</dbReference>
<dbReference type="InterPro" id="IPR008984">
    <property type="entry name" value="SMAD_FHA_dom_sf"/>
</dbReference>
<comment type="caution">
    <text evidence="10">The sequence shown here is derived from an EMBL/GenBank/DDBJ whole genome shotgun (WGS) entry which is preliminary data.</text>
</comment>
<dbReference type="GeneID" id="63783992"/>
<dbReference type="GO" id="GO:0032153">
    <property type="term" value="C:cell division site"/>
    <property type="evidence" value="ECO:0007669"/>
    <property type="project" value="TreeGrafter"/>
</dbReference>
<dbReference type="GO" id="GO:0016567">
    <property type="term" value="P:protein ubiquitination"/>
    <property type="evidence" value="ECO:0007669"/>
    <property type="project" value="TreeGrafter"/>
</dbReference>
<evidence type="ECO:0000256" key="1">
    <source>
        <dbReference type="ARBA" id="ARBA00022679"/>
    </source>
</evidence>
<keyword evidence="3 6" id="KW-0863">Zinc-finger</keyword>
<sequence length="243" mass="27155">SVRFVPHVEFSSRLSLNFEPIERRVSDKTCIKIGRYNDKALHKAPISFKSKVVSRQHAEVWCEAGTWYIRDTKSSSGTFLNHIRLSPPGQESKPAVLVDGDCVQFGIDFRGGTEEVYRCVRTRVEINRIFEQVNAKFNRAAEKTLKSLTRGALSSSGPPSSSQSAGMAKPRLSMDDGASTYSSECCICLFNIAPSQALFVAPCSHAYHFKCIRPLILQNYPNFLCCVCRKYADLEANVEVESE</sequence>
<reference evidence="10 11" key="1">
    <citation type="submission" date="2016-07" db="EMBL/GenBank/DDBJ databases">
        <title>Pervasive Adenine N6-methylation of Active Genes in Fungi.</title>
        <authorList>
            <consortium name="DOE Joint Genome Institute"/>
            <person name="Mondo S.J."/>
            <person name="Dannebaum R.O."/>
            <person name="Kuo R.C."/>
            <person name="Labutti K."/>
            <person name="Haridas S."/>
            <person name="Kuo A."/>
            <person name="Salamov A."/>
            <person name="Ahrendt S.R."/>
            <person name="Lipzen A."/>
            <person name="Sullivan W."/>
            <person name="Andreopoulos W.B."/>
            <person name="Clum A."/>
            <person name="Lindquist E."/>
            <person name="Daum C."/>
            <person name="Ramamoorthy G.K."/>
            <person name="Gryganskyi A."/>
            <person name="Culley D."/>
            <person name="Magnuson J.K."/>
            <person name="James T.Y."/>
            <person name="O'Malley M.A."/>
            <person name="Stajich J.E."/>
            <person name="Spatafora J.W."/>
            <person name="Visel A."/>
            <person name="Grigoriev I.V."/>
        </authorList>
    </citation>
    <scope>NUCLEOTIDE SEQUENCE [LARGE SCALE GENOMIC DNA]</scope>
    <source>
        <strain evidence="10 11">12-1054</strain>
    </source>
</reference>
<evidence type="ECO:0000256" key="4">
    <source>
        <dbReference type="ARBA" id="ARBA00022786"/>
    </source>
</evidence>
<feature type="non-terminal residue" evidence="10">
    <location>
        <position position="243"/>
    </location>
</feature>
<dbReference type="SUPFAM" id="SSF49879">
    <property type="entry name" value="SMAD/FHA domain"/>
    <property type="match status" value="1"/>
</dbReference>
<keyword evidence="2" id="KW-0479">Metal-binding</keyword>
<dbReference type="GO" id="GO:0006511">
    <property type="term" value="P:ubiquitin-dependent protein catabolic process"/>
    <property type="evidence" value="ECO:0007669"/>
    <property type="project" value="TreeGrafter"/>
</dbReference>
<feature type="domain" description="RING-type" evidence="9">
    <location>
        <begin position="185"/>
        <end position="229"/>
    </location>
</feature>
<evidence type="ECO:0000256" key="3">
    <source>
        <dbReference type="ARBA" id="ARBA00022771"/>
    </source>
</evidence>
<keyword evidence="11" id="KW-1185">Reference proteome</keyword>
<dbReference type="OMA" id="IHPNARA"/>
<keyword evidence="1" id="KW-0808">Transferase</keyword>
<proteinExistence type="predicted"/>
<feature type="non-terminal residue" evidence="10">
    <location>
        <position position="1"/>
    </location>
</feature>
<dbReference type="PANTHER" id="PTHR15067:SF7">
    <property type="entry name" value="E3 UBIQUITIN-PROTEIN LIGASE DMA1-RELATED"/>
    <property type="match status" value="1"/>
</dbReference>
<evidence type="ECO:0000256" key="7">
    <source>
        <dbReference type="SAM" id="MobiDB-lite"/>
    </source>
</evidence>
<dbReference type="OrthoDB" id="687730at2759"/>
<dbReference type="EMBL" id="MCFI01000024">
    <property type="protein sequence ID" value="ORY76039.1"/>
    <property type="molecule type" value="Genomic_DNA"/>
</dbReference>
<evidence type="ECO:0000259" key="8">
    <source>
        <dbReference type="PROSITE" id="PS50006"/>
    </source>
</evidence>
<evidence type="ECO:0000256" key="2">
    <source>
        <dbReference type="ARBA" id="ARBA00022723"/>
    </source>
</evidence>
<feature type="domain" description="FHA" evidence="8">
    <location>
        <begin position="31"/>
        <end position="85"/>
    </location>
</feature>
<dbReference type="Gene3D" id="3.30.40.10">
    <property type="entry name" value="Zinc/RING finger domain, C3HC4 (zinc finger)"/>
    <property type="match status" value="1"/>
</dbReference>
<feature type="region of interest" description="Disordered" evidence="7">
    <location>
        <begin position="149"/>
        <end position="171"/>
    </location>
</feature>
<dbReference type="InterPro" id="IPR013083">
    <property type="entry name" value="Znf_RING/FYVE/PHD"/>
</dbReference>
<evidence type="ECO:0000256" key="5">
    <source>
        <dbReference type="ARBA" id="ARBA00022833"/>
    </source>
</evidence>
<dbReference type="GO" id="GO:0005829">
    <property type="term" value="C:cytosol"/>
    <property type="evidence" value="ECO:0007669"/>
    <property type="project" value="TreeGrafter"/>
</dbReference>
<keyword evidence="4" id="KW-0833">Ubl conjugation pathway</keyword>
<accession>A0A1Y2EWS8</accession>
<feature type="compositionally biased region" description="Low complexity" evidence="7">
    <location>
        <begin position="154"/>
        <end position="164"/>
    </location>
</feature>
<organism evidence="10 11">
    <name type="scientific">Protomyces lactucae-debilis</name>
    <dbReference type="NCBI Taxonomy" id="2754530"/>
    <lineage>
        <taxon>Eukaryota</taxon>
        <taxon>Fungi</taxon>
        <taxon>Dikarya</taxon>
        <taxon>Ascomycota</taxon>
        <taxon>Taphrinomycotina</taxon>
        <taxon>Taphrinomycetes</taxon>
        <taxon>Taphrinales</taxon>
        <taxon>Protomycetaceae</taxon>
        <taxon>Protomyces</taxon>
    </lineage>
</organism>
<dbReference type="PANTHER" id="PTHR15067">
    <property type="entry name" value="E3 UBIQUITIN-PROTEIN LIGASE RNF8"/>
    <property type="match status" value="1"/>
</dbReference>
<dbReference type="Pfam" id="PF17123">
    <property type="entry name" value="zf-RING_11"/>
    <property type="match status" value="1"/>
</dbReference>
<dbReference type="SMART" id="SM00240">
    <property type="entry name" value="FHA"/>
    <property type="match status" value="1"/>
</dbReference>
<evidence type="ECO:0000313" key="11">
    <source>
        <dbReference type="Proteomes" id="UP000193685"/>
    </source>
</evidence>
<dbReference type="PROSITE" id="PS50089">
    <property type="entry name" value="ZF_RING_2"/>
    <property type="match status" value="1"/>
</dbReference>
<keyword evidence="5" id="KW-0862">Zinc</keyword>
<evidence type="ECO:0000313" key="10">
    <source>
        <dbReference type="EMBL" id="ORY76039.1"/>
    </source>
</evidence>